<feature type="transmembrane region" description="Helical" evidence="5">
    <location>
        <begin position="128"/>
        <end position="150"/>
    </location>
</feature>
<dbReference type="PROSITE" id="PS51746">
    <property type="entry name" value="PPM_2"/>
    <property type="match status" value="1"/>
</dbReference>
<dbReference type="InterPro" id="IPR015655">
    <property type="entry name" value="PP2C"/>
</dbReference>
<dbReference type="GO" id="GO:0004722">
    <property type="term" value="F:protein serine/threonine phosphatase activity"/>
    <property type="evidence" value="ECO:0007669"/>
    <property type="project" value="InterPro"/>
</dbReference>
<evidence type="ECO:0000256" key="1">
    <source>
        <dbReference type="ARBA" id="ARBA00022723"/>
    </source>
</evidence>
<dbReference type="SMART" id="SM00331">
    <property type="entry name" value="PP2C_SIG"/>
    <property type="match status" value="1"/>
</dbReference>
<accession>A0A7S4CVJ4</accession>
<evidence type="ECO:0000256" key="2">
    <source>
        <dbReference type="ARBA" id="ARBA00022801"/>
    </source>
</evidence>
<evidence type="ECO:0000256" key="3">
    <source>
        <dbReference type="ARBA" id="ARBA00022912"/>
    </source>
</evidence>
<comment type="similarity">
    <text evidence="4">Belongs to the PP2C family.</text>
</comment>
<keyword evidence="3 4" id="KW-0904">Protein phosphatase</keyword>
<feature type="transmembrane region" description="Helical" evidence="5">
    <location>
        <begin position="32"/>
        <end position="53"/>
    </location>
</feature>
<organism evidence="7">
    <name type="scientific">Eutreptiella gymnastica</name>
    <dbReference type="NCBI Taxonomy" id="73025"/>
    <lineage>
        <taxon>Eukaryota</taxon>
        <taxon>Discoba</taxon>
        <taxon>Euglenozoa</taxon>
        <taxon>Euglenida</taxon>
        <taxon>Spirocuta</taxon>
        <taxon>Euglenophyceae</taxon>
        <taxon>Eutreptiales</taxon>
        <taxon>Eutreptiaceae</taxon>
        <taxon>Eutreptiella</taxon>
    </lineage>
</organism>
<dbReference type="CDD" id="cd00143">
    <property type="entry name" value="PP2Cc"/>
    <property type="match status" value="1"/>
</dbReference>
<evidence type="ECO:0000313" key="7">
    <source>
        <dbReference type="EMBL" id="CAE0807848.1"/>
    </source>
</evidence>
<keyword evidence="5" id="KW-1133">Transmembrane helix</keyword>
<keyword evidence="1" id="KW-0479">Metal-binding</keyword>
<reference evidence="7" key="1">
    <citation type="submission" date="2021-01" db="EMBL/GenBank/DDBJ databases">
        <authorList>
            <person name="Corre E."/>
            <person name="Pelletier E."/>
            <person name="Niang G."/>
            <person name="Scheremetjew M."/>
            <person name="Finn R."/>
            <person name="Kale V."/>
            <person name="Holt S."/>
            <person name="Cochrane G."/>
            <person name="Meng A."/>
            <person name="Brown T."/>
            <person name="Cohen L."/>
        </authorList>
    </citation>
    <scope>NUCLEOTIDE SEQUENCE</scope>
    <source>
        <strain evidence="7">CCMP1594</strain>
    </source>
</reference>
<sequence length="502" mass="53531">MASNTCHRMYYTDLEAATSAPAVMPSPQHWSISQIAVALSAVCVVGTAAFTFFGSTSSSTSLFTTPPTAATTTVSTPAAAARLRAPPLHAAGRGGSMRVAGAVASAGFAAPAHAMVHDDWVAQASAPAPLLGFAATAAVAALGLALYSAFRTQRPQPQLAFAGSSTPGRPHTNSMEPQIPLVALKAETTPLEPITSVESPPTDSPTTPLGVEVGKYSLQGSSRAQNEDRYDLGDCANTQFLAVFDGHGGNAVSTWLQKELRQRIESTFEITRPDKSLDRCFRRADKFICQPQKGFLGMAMERGIGGAKCGSTAALAMLYEQDGQRKLCCAHVGDARVLIITKKGVDQLTEDHVPDLEDERNRIESKNPNPLNPMVRFEGETYRVRGMLALSRAFGDAYYKGFLQFEGVSYKNTRLDSGHGVIAEPDVENILLEPTDEYILVCSDGLFANPERGGGGGLNNEDVGKLIHDNMDKSTDELAEMLCRTAQDTGSTDDITVLLAKL</sequence>
<dbReference type="SUPFAM" id="SSF81606">
    <property type="entry name" value="PP2C-like"/>
    <property type="match status" value="1"/>
</dbReference>
<dbReference type="InterPro" id="IPR001932">
    <property type="entry name" value="PPM-type_phosphatase-like_dom"/>
</dbReference>
<dbReference type="Gene3D" id="3.60.40.10">
    <property type="entry name" value="PPM-type phosphatase domain"/>
    <property type="match status" value="1"/>
</dbReference>
<evidence type="ECO:0000256" key="5">
    <source>
        <dbReference type="SAM" id="Phobius"/>
    </source>
</evidence>
<keyword evidence="5" id="KW-0472">Membrane</keyword>
<dbReference type="AlphaFoldDB" id="A0A7S4CVJ4"/>
<evidence type="ECO:0000259" key="6">
    <source>
        <dbReference type="PROSITE" id="PS51746"/>
    </source>
</evidence>
<proteinExistence type="inferred from homology"/>
<dbReference type="Pfam" id="PF00481">
    <property type="entry name" value="PP2C"/>
    <property type="match status" value="1"/>
</dbReference>
<evidence type="ECO:0000256" key="4">
    <source>
        <dbReference type="RuleBase" id="RU003465"/>
    </source>
</evidence>
<dbReference type="InterPro" id="IPR000222">
    <property type="entry name" value="PP2C_BS"/>
</dbReference>
<dbReference type="SMART" id="SM00332">
    <property type="entry name" value="PP2Cc"/>
    <property type="match status" value="1"/>
</dbReference>
<name>A0A7S4CVJ4_9EUGL</name>
<dbReference type="PROSITE" id="PS01032">
    <property type="entry name" value="PPM_1"/>
    <property type="match status" value="1"/>
</dbReference>
<dbReference type="InterPro" id="IPR036457">
    <property type="entry name" value="PPM-type-like_dom_sf"/>
</dbReference>
<keyword evidence="5" id="KW-0812">Transmembrane</keyword>
<gene>
    <name evidence="7" type="ORF">EGYM00163_LOCUS18977</name>
</gene>
<feature type="domain" description="PPM-type phosphatase" evidence="6">
    <location>
        <begin position="212"/>
        <end position="502"/>
    </location>
</feature>
<protein>
    <recommendedName>
        <fullName evidence="6">PPM-type phosphatase domain-containing protein</fullName>
    </recommendedName>
</protein>
<dbReference type="PANTHER" id="PTHR47992">
    <property type="entry name" value="PROTEIN PHOSPHATASE"/>
    <property type="match status" value="1"/>
</dbReference>
<dbReference type="EMBL" id="HBJA01053550">
    <property type="protein sequence ID" value="CAE0807848.1"/>
    <property type="molecule type" value="Transcribed_RNA"/>
</dbReference>
<dbReference type="GO" id="GO:0046872">
    <property type="term" value="F:metal ion binding"/>
    <property type="evidence" value="ECO:0007669"/>
    <property type="project" value="UniProtKB-KW"/>
</dbReference>
<keyword evidence="2 4" id="KW-0378">Hydrolase</keyword>